<feature type="transmembrane region" description="Helical" evidence="6">
    <location>
        <begin position="322"/>
        <end position="340"/>
    </location>
</feature>
<dbReference type="Gene3D" id="1.20.1250.20">
    <property type="entry name" value="MFS general substrate transporter like domains"/>
    <property type="match status" value="1"/>
</dbReference>
<evidence type="ECO:0000256" key="6">
    <source>
        <dbReference type="SAM" id="Phobius"/>
    </source>
</evidence>
<reference evidence="8" key="1">
    <citation type="submission" date="2024-07" db="EMBL/GenBank/DDBJ databases">
        <authorList>
            <person name="Yu S.T."/>
        </authorList>
    </citation>
    <scope>NUCLEOTIDE SEQUENCE</scope>
    <source>
        <strain evidence="8">R41</strain>
    </source>
</reference>
<feature type="transmembrane region" description="Helical" evidence="6">
    <location>
        <begin position="170"/>
        <end position="188"/>
    </location>
</feature>
<dbReference type="PANTHER" id="PTHR23519">
    <property type="entry name" value="AUTOPHAGY-RELATED PROTEIN 22"/>
    <property type="match status" value="1"/>
</dbReference>
<feature type="transmembrane region" description="Helical" evidence="6">
    <location>
        <begin position="200"/>
        <end position="219"/>
    </location>
</feature>
<feature type="transmembrane region" description="Helical" evidence="6">
    <location>
        <begin position="105"/>
        <end position="123"/>
    </location>
</feature>
<dbReference type="Pfam" id="PF11700">
    <property type="entry name" value="ATG22"/>
    <property type="match status" value="1"/>
</dbReference>
<evidence type="ECO:0000256" key="4">
    <source>
        <dbReference type="ARBA" id="ARBA00022989"/>
    </source>
</evidence>
<protein>
    <submittedName>
        <fullName evidence="8">MFS transporter</fullName>
    </submittedName>
</protein>
<evidence type="ECO:0000256" key="1">
    <source>
        <dbReference type="ARBA" id="ARBA00004651"/>
    </source>
</evidence>
<name>A0AB39RDQ3_9ACTN</name>
<dbReference type="PROSITE" id="PS50850">
    <property type="entry name" value="MFS"/>
    <property type="match status" value="1"/>
</dbReference>
<feature type="transmembrane region" description="Helical" evidence="6">
    <location>
        <begin position="26"/>
        <end position="47"/>
    </location>
</feature>
<dbReference type="PANTHER" id="PTHR23519:SF1">
    <property type="entry name" value="AUTOPHAGY-RELATED PROTEIN 22"/>
    <property type="match status" value="1"/>
</dbReference>
<dbReference type="EMBL" id="CP163443">
    <property type="protein sequence ID" value="XDQ51830.1"/>
    <property type="molecule type" value="Genomic_DNA"/>
</dbReference>
<evidence type="ECO:0000256" key="3">
    <source>
        <dbReference type="ARBA" id="ARBA00022692"/>
    </source>
</evidence>
<evidence type="ECO:0000259" key="7">
    <source>
        <dbReference type="PROSITE" id="PS50850"/>
    </source>
</evidence>
<dbReference type="RefSeq" id="WP_369245145.1">
    <property type="nucleotide sequence ID" value="NZ_CP163443.1"/>
</dbReference>
<organism evidence="8">
    <name type="scientific">Streptomyces sp. R41</name>
    <dbReference type="NCBI Taxonomy" id="3238632"/>
    <lineage>
        <taxon>Bacteria</taxon>
        <taxon>Bacillati</taxon>
        <taxon>Actinomycetota</taxon>
        <taxon>Actinomycetes</taxon>
        <taxon>Kitasatosporales</taxon>
        <taxon>Streptomycetaceae</taxon>
        <taxon>Streptomyces</taxon>
    </lineage>
</organism>
<feature type="transmembrane region" description="Helical" evidence="6">
    <location>
        <begin position="291"/>
        <end position="310"/>
    </location>
</feature>
<dbReference type="SUPFAM" id="SSF103473">
    <property type="entry name" value="MFS general substrate transporter"/>
    <property type="match status" value="1"/>
</dbReference>
<keyword evidence="2" id="KW-0813">Transport</keyword>
<feature type="transmembrane region" description="Helical" evidence="6">
    <location>
        <begin position="73"/>
        <end position="93"/>
    </location>
</feature>
<evidence type="ECO:0000256" key="5">
    <source>
        <dbReference type="ARBA" id="ARBA00023136"/>
    </source>
</evidence>
<gene>
    <name evidence="8" type="ORF">AB5J53_09295</name>
</gene>
<comment type="subcellular location">
    <subcellularLocation>
        <location evidence="1">Cell membrane</location>
        <topology evidence="1">Multi-pass membrane protein</topology>
    </subcellularLocation>
</comment>
<accession>A0AB39RDQ3</accession>
<dbReference type="InterPro" id="IPR024671">
    <property type="entry name" value="Atg22-like"/>
</dbReference>
<dbReference type="InterPro" id="IPR020846">
    <property type="entry name" value="MFS_dom"/>
</dbReference>
<feature type="transmembrane region" description="Helical" evidence="6">
    <location>
        <begin position="129"/>
        <end position="149"/>
    </location>
</feature>
<evidence type="ECO:0000313" key="8">
    <source>
        <dbReference type="EMBL" id="XDQ51830.1"/>
    </source>
</evidence>
<dbReference type="GO" id="GO:0022857">
    <property type="term" value="F:transmembrane transporter activity"/>
    <property type="evidence" value="ECO:0007669"/>
    <property type="project" value="InterPro"/>
</dbReference>
<proteinExistence type="predicted"/>
<dbReference type="CDD" id="cd17482">
    <property type="entry name" value="MFS_YxiO_like"/>
    <property type="match status" value="1"/>
</dbReference>
<dbReference type="AlphaFoldDB" id="A0AB39RDQ3"/>
<dbReference type="InterPro" id="IPR036259">
    <property type="entry name" value="MFS_trans_sf"/>
</dbReference>
<sequence>MGTDTVRAQPADEAAERRREQHGWYFYDWACSVYSTSVLTVFLGPYLTSVAKHAADADGFVHPLGVPVRAGSFFAYAVSASVILSIFVMPMAGAAADRTGRKKPLLAAAAYLGAAATTGMFFLDGDRYLLGGLLLIVANASVAVSMVLYNSYLPQIAPPEERDAVSSRGWAFGYAAGSLVLVANLILFTAHDTFGVSESTAVRICLASAGVWWGAFTLVPLKRLRDRPAAAAGTASAHGWRQLAATIRDMRGKPLTLAFLLAYLVYNDGIQTVISQASVYGSEELGLSQSTLIVAVLLVQVLAVGGALGMGRLARTYGAKRTILGSLVAWTVTLGAGYFLPAGAPVWFFVLAAGIGLVLGGSQALSRSLFSHLVPSGKEAEYFSAYEMSDRGMSWLGPLLFGLTYQLTGSYRDAIISLVAFFVIGFVLLARVPVRQAVRDAGNPVPDRI</sequence>
<feature type="transmembrane region" description="Helical" evidence="6">
    <location>
        <begin position="414"/>
        <end position="434"/>
    </location>
</feature>
<dbReference type="GO" id="GO:0005886">
    <property type="term" value="C:plasma membrane"/>
    <property type="evidence" value="ECO:0007669"/>
    <property type="project" value="UniProtKB-SubCell"/>
</dbReference>
<keyword evidence="4 6" id="KW-1133">Transmembrane helix</keyword>
<feature type="transmembrane region" description="Helical" evidence="6">
    <location>
        <begin position="257"/>
        <end position="279"/>
    </location>
</feature>
<keyword evidence="3 6" id="KW-0812">Transmembrane</keyword>
<keyword evidence="5 6" id="KW-0472">Membrane</keyword>
<dbReference type="InterPro" id="IPR050495">
    <property type="entry name" value="ATG22/LtaA_families"/>
</dbReference>
<feature type="domain" description="Major facilitator superfamily (MFS) profile" evidence="7">
    <location>
        <begin position="33"/>
        <end position="437"/>
    </location>
</feature>
<evidence type="ECO:0000256" key="2">
    <source>
        <dbReference type="ARBA" id="ARBA00022448"/>
    </source>
</evidence>